<feature type="domain" description="VWFD" evidence="1">
    <location>
        <begin position="332"/>
        <end position="554"/>
    </location>
</feature>
<reference evidence="2" key="2">
    <citation type="submission" date="2021-09" db="EMBL/GenBank/DDBJ databases">
        <authorList>
            <person name="Jia N."/>
            <person name="Wang J."/>
            <person name="Shi W."/>
            <person name="Du L."/>
            <person name="Sun Y."/>
            <person name="Zhan W."/>
            <person name="Jiang J."/>
            <person name="Wang Q."/>
            <person name="Zhang B."/>
            <person name="Ji P."/>
            <person name="Sakyi L.B."/>
            <person name="Cui X."/>
            <person name="Yuan T."/>
            <person name="Jiang B."/>
            <person name="Yang W."/>
            <person name="Lam T.T.-Y."/>
            <person name="Chang Q."/>
            <person name="Ding S."/>
            <person name="Wang X."/>
            <person name="Zhu J."/>
            <person name="Ruan X."/>
            <person name="Zhao L."/>
            <person name="Wei J."/>
            <person name="Que T."/>
            <person name="Du C."/>
            <person name="Cheng J."/>
            <person name="Dai P."/>
            <person name="Han X."/>
            <person name="Huang E."/>
            <person name="Gao Y."/>
            <person name="Liu J."/>
            <person name="Shao H."/>
            <person name="Ye R."/>
            <person name="Li L."/>
            <person name="Wei W."/>
            <person name="Wang X."/>
            <person name="Wang C."/>
            <person name="Huo Q."/>
            <person name="Li W."/>
            <person name="Guo W."/>
            <person name="Chen H."/>
            <person name="Chen S."/>
            <person name="Zhou L."/>
            <person name="Zhou L."/>
            <person name="Ni X."/>
            <person name="Tian J."/>
            <person name="Zhou Y."/>
            <person name="Sheng Y."/>
            <person name="Liu T."/>
            <person name="Pan Y."/>
            <person name="Xia L."/>
            <person name="Li J."/>
            <person name="Zhao F."/>
            <person name="Cao W."/>
        </authorList>
    </citation>
    <scope>NUCLEOTIDE SEQUENCE</scope>
    <source>
        <strain evidence="2">Rmic-2018</strain>
        <tissue evidence="2">Larvae</tissue>
    </source>
</reference>
<sequence length="693" mass="78541">MNGTDPADYVEEAKPLYRTRAHYPTVRQTYPEDLKTPVYEELFEKATGFLPPVLEHHEVLNKVVEASKLTSYPKADNVKPLLQNVTNTTYAYGVEFVVTALGPEEPKAVYGHFVYGTSFDKTLKLYQLYVNKVDSEYETVVNSALLKSPKPSPFTTYATRKDSHYLYTTSTAEVRTPHYGPLKYSLEIKSSLWRRSQYEDDSYYSKRRTLPTSATHFKMTLTRVPSGCPLQYPSLALNVTHKLFQTAKVLLYDKSTTEYVESPVVTEGQFLVEAVLEDLYSGVTTANVTVHTPHFEKVTFNRLPWWRALRPTVAYDMTTQAVALARKGYPFPTCMVSPYYLKTFDNVTFPLETLKKESTHVLLRHAVDEPEFYVLYEQRSEDATCNAYVNVRPTFISVLAPHEWHRRLADSAGRAEEPDLVKLTPPKDQTTYEVEVNGTLLTVDPLKSHVLQYYHNFSSQVLLYVTAHPEVAPTLWLKVRDSGLVLAYNGSSVLVTVMLPKYTGTLLGLCGDNNRESQYEYVTPEQCVVTEVEDFLNAYSFEAEKVVKGEVYCPPGVTLKVGVPVYNKTKITKSKITKISKVRGYKASKVDSDLYDDVVSRIATPECLTERRKVIYEEGKVCISLVKTTACKRGCKPTTTVKKELEFVCLNKENPTLKKMLKDIQSKRELPLSLADIPTITKSVDVPVDCIPK</sequence>
<dbReference type="SMART" id="SM00216">
    <property type="entry name" value="VWD"/>
    <property type="match status" value="1"/>
</dbReference>
<dbReference type="Pfam" id="PF00094">
    <property type="entry name" value="VWD"/>
    <property type="match status" value="1"/>
</dbReference>
<dbReference type="VEuPathDB" id="VectorBase:LOC119180762"/>
<dbReference type="InterPro" id="IPR001846">
    <property type="entry name" value="VWF_type-D"/>
</dbReference>
<comment type="caution">
    <text evidence="2">The sequence shown here is derived from an EMBL/GenBank/DDBJ whole genome shotgun (WGS) entry which is preliminary data.</text>
</comment>
<gene>
    <name evidence="2" type="ORF">HPB51_005642</name>
</gene>
<organism evidence="2 3">
    <name type="scientific">Rhipicephalus microplus</name>
    <name type="common">Cattle tick</name>
    <name type="synonym">Boophilus microplus</name>
    <dbReference type="NCBI Taxonomy" id="6941"/>
    <lineage>
        <taxon>Eukaryota</taxon>
        <taxon>Metazoa</taxon>
        <taxon>Ecdysozoa</taxon>
        <taxon>Arthropoda</taxon>
        <taxon>Chelicerata</taxon>
        <taxon>Arachnida</taxon>
        <taxon>Acari</taxon>
        <taxon>Parasitiformes</taxon>
        <taxon>Ixodida</taxon>
        <taxon>Ixodoidea</taxon>
        <taxon>Ixodidae</taxon>
        <taxon>Rhipicephalinae</taxon>
        <taxon>Rhipicephalus</taxon>
        <taxon>Boophilus</taxon>
    </lineage>
</organism>
<dbReference type="EMBL" id="JABSTU010000003">
    <property type="protein sequence ID" value="KAH8035454.1"/>
    <property type="molecule type" value="Genomic_DNA"/>
</dbReference>
<dbReference type="PROSITE" id="PS51233">
    <property type="entry name" value="VWFD"/>
    <property type="match status" value="1"/>
</dbReference>
<dbReference type="Proteomes" id="UP000821866">
    <property type="component" value="Chromosome 11"/>
</dbReference>
<accession>A0A9J6EM82</accession>
<dbReference type="PANTHER" id="PTHR23345">
    <property type="entry name" value="VITELLOGENIN-RELATED"/>
    <property type="match status" value="1"/>
</dbReference>
<proteinExistence type="predicted"/>
<dbReference type="GO" id="GO:0005319">
    <property type="term" value="F:lipid transporter activity"/>
    <property type="evidence" value="ECO:0007669"/>
    <property type="project" value="TreeGrafter"/>
</dbReference>
<evidence type="ECO:0000313" key="2">
    <source>
        <dbReference type="EMBL" id="KAH8035454.1"/>
    </source>
</evidence>
<evidence type="ECO:0000259" key="1">
    <source>
        <dbReference type="PROSITE" id="PS51233"/>
    </source>
</evidence>
<dbReference type="AlphaFoldDB" id="A0A9J6EM82"/>
<keyword evidence="3" id="KW-1185">Reference proteome</keyword>
<dbReference type="PANTHER" id="PTHR23345:SF15">
    <property type="entry name" value="VITELLOGENIN 1-RELATED"/>
    <property type="match status" value="1"/>
</dbReference>
<dbReference type="InterPro" id="IPR050733">
    <property type="entry name" value="Vitellogenin/Apolipophorin"/>
</dbReference>
<name>A0A9J6EM82_RHIMP</name>
<protein>
    <recommendedName>
        <fullName evidence="1">VWFD domain-containing protein</fullName>
    </recommendedName>
</protein>
<reference evidence="2" key="1">
    <citation type="journal article" date="2020" name="Cell">
        <title>Large-Scale Comparative Analyses of Tick Genomes Elucidate Their Genetic Diversity and Vector Capacities.</title>
        <authorList>
            <consortium name="Tick Genome and Microbiome Consortium (TIGMIC)"/>
            <person name="Jia N."/>
            <person name="Wang J."/>
            <person name="Shi W."/>
            <person name="Du L."/>
            <person name="Sun Y."/>
            <person name="Zhan W."/>
            <person name="Jiang J.F."/>
            <person name="Wang Q."/>
            <person name="Zhang B."/>
            <person name="Ji P."/>
            <person name="Bell-Sakyi L."/>
            <person name="Cui X.M."/>
            <person name="Yuan T.T."/>
            <person name="Jiang B.G."/>
            <person name="Yang W.F."/>
            <person name="Lam T.T."/>
            <person name="Chang Q.C."/>
            <person name="Ding S.J."/>
            <person name="Wang X.J."/>
            <person name="Zhu J.G."/>
            <person name="Ruan X.D."/>
            <person name="Zhao L."/>
            <person name="Wei J.T."/>
            <person name="Ye R.Z."/>
            <person name="Que T.C."/>
            <person name="Du C.H."/>
            <person name="Zhou Y.H."/>
            <person name="Cheng J.X."/>
            <person name="Dai P.F."/>
            <person name="Guo W.B."/>
            <person name="Han X.H."/>
            <person name="Huang E.J."/>
            <person name="Li L.F."/>
            <person name="Wei W."/>
            <person name="Gao Y.C."/>
            <person name="Liu J.Z."/>
            <person name="Shao H.Z."/>
            <person name="Wang X."/>
            <person name="Wang C.C."/>
            <person name="Yang T.C."/>
            <person name="Huo Q.B."/>
            <person name="Li W."/>
            <person name="Chen H.Y."/>
            <person name="Chen S.E."/>
            <person name="Zhou L.G."/>
            <person name="Ni X.B."/>
            <person name="Tian J.H."/>
            <person name="Sheng Y."/>
            <person name="Liu T."/>
            <person name="Pan Y.S."/>
            <person name="Xia L.Y."/>
            <person name="Li J."/>
            <person name="Zhao F."/>
            <person name="Cao W.C."/>
        </authorList>
    </citation>
    <scope>NUCLEOTIDE SEQUENCE</scope>
    <source>
        <strain evidence="2">Rmic-2018</strain>
    </source>
</reference>
<evidence type="ECO:0000313" key="3">
    <source>
        <dbReference type="Proteomes" id="UP000821866"/>
    </source>
</evidence>